<dbReference type="Proteomes" id="UP000274358">
    <property type="component" value="Unassembled WGS sequence"/>
</dbReference>
<protein>
    <submittedName>
        <fullName evidence="1">Uncharacterized protein</fullName>
    </submittedName>
</protein>
<dbReference type="OrthoDB" id="5959333at2"/>
<dbReference type="AlphaFoldDB" id="A0A432M4K8"/>
<sequence>MSEIKGSYRGWIYIAIYRRDPLGICWSASLEDEDGAVIFIAGYFLCDEGADECETELRHKIFGDIDAHSGYGIAAVH</sequence>
<reference evidence="1 2" key="1">
    <citation type="submission" date="2018-12" db="EMBL/GenBank/DDBJ databases">
        <title>Dyella dinghuensis sp. nov. DHOA06 and Dyella choica sp. nov. 4M-K27, isolated from forest soil.</title>
        <authorList>
            <person name="Qiu L.-H."/>
            <person name="Gao Z.-H."/>
        </authorList>
    </citation>
    <scope>NUCLEOTIDE SEQUENCE [LARGE SCALE GENOMIC DNA]</scope>
    <source>
        <strain evidence="1 2">4M-K27</strain>
    </source>
</reference>
<evidence type="ECO:0000313" key="2">
    <source>
        <dbReference type="Proteomes" id="UP000274358"/>
    </source>
</evidence>
<dbReference type="RefSeq" id="WP_126685261.1">
    <property type="nucleotide sequence ID" value="NZ_RYYV01000009.1"/>
</dbReference>
<accession>A0A432M4K8</accession>
<evidence type="ECO:0000313" key="1">
    <source>
        <dbReference type="EMBL" id="RUL74460.1"/>
    </source>
</evidence>
<proteinExistence type="predicted"/>
<name>A0A432M4K8_9GAMM</name>
<dbReference type="EMBL" id="RYYV01000009">
    <property type="protein sequence ID" value="RUL74460.1"/>
    <property type="molecule type" value="Genomic_DNA"/>
</dbReference>
<keyword evidence="2" id="KW-1185">Reference proteome</keyword>
<organism evidence="1 2">
    <name type="scientific">Dyella choica</name>
    <dbReference type="NCBI Taxonomy" id="1927959"/>
    <lineage>
        <taxon>Bacteria</taxon>
        <taxon>Pseudomonadati</taxon>
        <taxon>Pseudomonadota</taxon>
        <taxon>Gammaproteobacteria</taxon>
        <taxon>Lysobacterales</taxon>
        <taxon>Rhodanobacteraceae</taxon>
        <taxon>Dyella</taxon>
    </lineage>
</organism>
<gene>
    <name evidence="1" type="ORF">EKH80_13320</name>
</gene>
<comment type="caution">
    <text evidence="1">The sequence shown here is derived from an EMBL/GenBank/DDBJ whole genome shotgun (WGS) entry which is preliminary data.</text>
</comment>